<dbReference type="OrthoDB" id="118413at2"/>
<dbReference type="Gene3D" id="3.30.530.20">
    <property type="match status" value="1"/>
</dbReference>
<reference evidence="3 4" key="2">
    <citation type="journal article" date="2003" name="DNA Res.">
        <title>Complete genome structure of Gloeobacter violaceus PCC 7421, a cyanobacterium that lacks thylakoids (supplement).</title>
        <authorList>
            <person name="Nakamura Y."/>
            <person name="Kaneko T."/>
            <person name="Sato S."/>
            <person name="Mimuro M."/>
            <person name="Miyashita H."/>
            <person name="Tsuchiya T."/>
            <person name="Sasamoto S."/>
            <person name="Watanabe A."/>
            <person name="Kawashima K."/>
            <person name="Kishida Y."/>
            <person name="Kiyokawa C."/>
            <person name="Kohara M."/>
            <person name="Matsumoto M."/>
            <person name="Matsuno A."/>
            <person name="Nakazaki N."/>
            <person name="Shimpo S."/>
            <person name="Takeuchi C."/>
            <person name="Yamada M."/>
            <person name="Tabata S."/>
        </authorList>
    </citation>
    <scope>NUCLEOTIDE SEQUENCE [LARGE SCALE GENOMIC DNA]</scope>
    <source>
        <strain evidence="4">ATCC 29082 / PCC 7421</strain>
    </source>
</reference>
<evidence type="ECO:0000313" key="3">
    <source>
        <dbReference type="EMBL" id="BAC89377.1"/>
    </source>
</evidence>
<dbReference type="InParanoid" id="Q7NKP1"/>
<name>Q7NKP1_GLOVI</name>
<dbReference type="SUPFAM" id="SSF55961">
    <property type="entry name" value="Bet v1-like"/>
    <property type="match status" value="1"/>
</dbReference>
<proteinExistence type="inferred from homology"/>
<dbReference type="CDD" id="cd07826">
    <property type="entry name" value="SRPBCC_CalC_Aha1-like_9"/>
    <property type="match status" value="1"/>
</dbReference>
<dbReference type="EnsemblBacteria" id="BAC89377">
    <property type="protein sequence ID" value="BAC89377"/>
    <property type="gene ID" value="BAC89377"/>
</dbReference>
<dbReference type="HOGENOM" id="CLU_108923_6_1_3"/>
<evidence type="ECO:0000256" key="1">
    <source>
        <dbReference type="ARBA" id="ARBA00006817"/>
    </source>
</evidence>
<gene>
    <name evidence="3" type="ordered locus">gll1436</name>
</gene>
<dbReference type="AlphaFoldDB" id="Q7NKP1"/>
<evidence type="ECO:0000259" key="2">
    <source>
        <dbReference type="Pfam" id="PF08327"/>
    </source>
</evidence>
<comment type="similarity">
    <text evidence="1">Belongs to the AHA1 family.</text>
</comment>
<dbReference type="RefSeq" id="WP_011141436.1">
    <property type="nucleotide sequence ID" value="NC_005125.1"/>
</dbReference>
<dbReference type="InterPro" id="IPR013538">
    <property type="entry name" value="ASHA1/2-like_C"/>
</dbReference>
<dbReference type="Pfam" id="PF08327">
    <property type="entry name" value="AHSA1"/>
    <property type="match status" value="1"/>
</dbReference>
<keyword evidence="4" id="KW-1185">Reference proteome</keyword>
<dbReference type="STRING" id="251221.gene:10758919"/>
<organism evidence="3 4">
    <name type="scientific">Gloeobacter violaceus (strain ATCC 29082 / PCC 7421)</name>
    <dbReference type="NCBI Taxonomy" id="251221"/>
    <lineage>
        <taxon>Bacteria</taxon>
        <taxon>Bacillati</taxon>
        <taxon>Cyanobacteriota</taxon>
        <taxon>Cyanophyceae</taxon>
        <taxon>Gloeobacterales</taxon>
        <taxon>Gloeobacteraceae</taxon>
        <taxon>Gloeobacter</taxon>
    </lineage>
</organism>
<feature type="domain" description="Activator of Hsp90 ATPase homologue 1/2-like C-terminal" evidence="2">
    <location>
        <begin position="26"/>
        <end position="158"/>
    </location>
</feature>
<dbReference type="EMBL" id="BA000045">
    <property type="protein sequence ID" value="BAC89377.1"/>
    <property type="molecule type" value="Genomic_DNA"/>
</dbReference>
<reference evidence="3 4" key="1">
    <citation type="journal article" date="2003" name="DNA Res.">
        <title>Complete genome structure of Gloeobacter violaceus PCC 7421, a cyanobacterium that lacks thylakoids.</title>
        <authorList>
            <person name="Nakamura Y."/>
            <person name="Kaneko T."/>
            <person name="Sato S."/>
            <person name="Mimuro M."/>
            <person name="Miyashita H."/>
            <person name="Tsuchiya T."/>
            <person name="Sasamoto S."/>
            <person name="Watanabe A."/>
            <person name="Kawashima K."/>
            <person name="Kishida Y."/>
            <person name="Kiyokawa C."/>
            <person name="Kohara M."/>
            <person name="Matsumoto M."/>
            <person name="Matsuno A."/>
            <person name="Nakazaki N."/>
            <person name="Shimpo S."/>
            <person name="Takeuchi C."/>
            <person name="Yamada M."/>
            <person name="Tabata S."/>
        </authorList>
    </citation>
    <scope>NUCLEOTIDE SEQUENCE [LARGE SCALE GENOMIC DNA]</scope>
    <source>
        <strain evidence="4">ATCC 29082 / PCC 7421</strain>
    </source>
</reference>
<evidence type="ECO:0000313" key="4">
    <source>
        <dbReference type="Proteomes" id="UP000000557"/>
    </source>
</evidence>
<dbReference type="eggNOG" id="COG3832">
    <property type="taxonomic scope" value="Bacteria"/>
</dbReference>
<dbReference type="KEGG" id="gvi:gll1436"/>
<dbReference type="InterPro" id="IPR023393">
    <property type="entry name" value="START-like_dom_sf"/>
</dbReference>
<dbReference type="Proteomes" id="UP000000557">
    <property type="component" value="Chromosome"/>
</dbReference>
<sequence length="171" mass="19142">MMMHDANSLKITTPSDREIAMVRVFNAPPRLVFDALTRPELLKRWLGPRDWQLVVCEIELQVGGTYRYVMRGPDGAEMGWGGVYREIVPCERVVATETFDVSWYPGNALVTSVLTEQNGRTTLTSTVLYETREARDAVLASPMESGLAESYDRLDELLTTMSAVQGHRDGA</sequence>
<protein>
    <submittedName>
        <fullName evidence="3">Gll1436 protein</fullName>
    </submittedName>
</protein>
<accession>Q7NKP1</accession>